<dbReference type="PANTHER" id="PTHR10426">
    <property type="entry name" value="STRICTOSIDINE SYNTHASE-RELATED"/>
    <property type="match status" value="1"/>
</dbReference>
<dbReference type="WBParaSite" id="PDA_v2.g7.t1">
    <property type="protein sequence ID" value="PDA_v2.g7.t1"/>
    <property type="gene ID" value="PDA_v2.g7"/>
</dbReference>
<evidence type="ECO:0000313" key="2">
    <source>
        <dbReference type="WBParaSite" id="PDA_v2.g7.t1"/>
    </source>
</evidence>
<dbReference type="InterPro" id="IPR011042">
    <property type="entry name" value="6-blade_b-propeller_TolB-like"/>
</dbReference>
<protein>
    <submittedName>
        <fullName evidence="2">Uncharacterized protein</fullName>
    </submittedName>
</protein>
<dbReference type="Proteomes" id="UP000887578">
    <property type="component" value="Unplaced"/>
</dbReference>
<dbReference type="GO" id="GO:0012505">
    <property type="term" value="C:endomembrane system"/>
    <property type="evidence" value="ECO:0007669"/>
    <property type="project" value="TreeGrafter"/>
</dbReference>
<keyword evidence="1" id="KW-1185">Reference proteome</keyword>
<dbReference type="GO" id="GO:0016787">
    <property type="term" value="F:hydrolase activity"/>
    <property type="evidence" value="ECO:0007669"/>
    <property type="project" value="TreeGrafter"/>
</dbReference>
<dbReference type="SUPFAM" id="SSF63829">
    <property type="entry name" value="Calcium-dependent phosphotriesterase"/>
    <property type="match status" value="1"/>
</dbReference>
<dbReference type="AlphaFoldDB" id="A0A914QTW6"/>
<sequence>MPKEWEKLKFEVVELKTPPAHTGPLTQNDVLENAEILFKDEMNGPESIVIEGGMQICEGLKKSKKIFADTIYVSAINELVKIVNGKIVKKIFISTTKDCLKNPVSHCGRPLGIRRLNKDVFIFADGVKGLLTVNFETEEVKTLIHAGKKYDGRWISFADDVDVIDEDNVVFTDATWLYDESTISPSFFGALATGR</sequence>
<evidence type="ECO:0000313" key="1">
    <source>
        <dbReference type="Proteomes" id="UP000887578"/>
    </source>
</evidence>
<dbReference type="Gene3D" id="2.120.10.30">
    <property type="entry name" value="TolB, C-terminal domain"/>
    <property type="match status" value="1"/>
</dbReference>
<proteinExistence type="predicted"/>
<dbReference type="PANTHER" id="PTHR10426:SF88">
    <property type="entry name" value="ADIPOCYTE PLASMA MEMBRANE-ASSOCIATED PROTEIN HEMOMUCIN-RELATED"/>
    <property type="match status" value="1"/>
</dbReference>
<name>A0A914QTW6_9BILA</name>
<organism evidence="1 2">
    <name type="scientific">Panagrolaimus davidi</name>
    <dbReference type="NCBI Taxonomy" id="227884"/>
    <lineage>
        <taxon>Eukaryota</taxon>
        <taxon>Metazoa</taxon>
        <taxon>Ecdysozoa</taxon>
        <taxon>Nematoda</taxon>
        <taxon>Chromadorea</taxon>
        <taxon>Rhabditida</taxon>
        <taxon>Tylenchina</taxon>
        <taxon>Panagrolaimomorpha</taxon>
        <taxon>Panagrolaimoidea</taxon>
        <taxon>Panagrolaimidae</taxon>
        <taxon>Panagrolaimus</taxon>
    </lineage>
</organism>
<accession>A0A914QTW6</accession>
<reference evidence="2" key="1">
    <citation type="submission" date="2022-11" db="UniProtKB">
        <authorList>
            <consortium name="WormBaseParasite"/>
        </authorList>
    </citation>
    <scope>IDENTIFICATION</scope>
</reference>